<dbReference type="Gramene" id="AUR62042878-RA">
    <property type="protein sequence ID" value="AUR62042878-RA:cds"/>
    <property type="gene ID" value="AUR62042878"/>
</dbReference>
<protein>
    <submittedName>
        <fullName evidence="2">Uncharacterized protein</fullName>
    </submittedName>
</protein>
<keyword evidence="3" id="KW-1185">Reference proteome</keyword>
<dbReference type="AlphaFoldDB" id="A0A803NA79"/>
<dbReference type="Proteomes" id="UP000596660">
    <property type="component" value="Unplaced"/>
</dbReference>
<proteinExistence type="predicted"/>
<keyword evidence="1" id="KW-0472">Membrane</keyword>
<dbReference type="EnsemblPlants" id="AUR62042878-RA">
    <property type="protein sequence ID" value="AUR62042878-RA:cds"/>
    <property type="gene ID" value="AUR62042878"/>
</dbReference>
<keyword evidence="1" id="KW-0812">Transmembrane</keyword>
<accession>A0A803NA79</accession>
<reference evidence="2" key="1">
    <citation type="journal article" date="2017" name="Nature">
        <title>The genome of Chenopodium quinoa.</title>
        <authorList>
            <person name="Jarvis D.E."/>
            <person name="Ho Y.S."/>
            <person name="Lightfoot D.J."/>
            <person name="Schmoeckel S.M."/>
            <person name="Li B."/>
            <person name="Borm T.J.A."/>
            <person name="Ohyanagi H."/>
            <person name="Mineta K."/>
            <person name="Michell C.T."/>
            <person name="Saber N."/>
            <person name="Kharbatia N.M."/>
            <person name="Rupper R.R."/>
            <person name="Sharp A.R."/>
            <person name="Dally N."/>
            <person name="Boughton B.A."/>
            <person name="Woo Y.H."/>
            <person name="Gao G."/>
            <person name="Schijlen E.G.W.M."/>
            <person name="Guo X."/>
            <person name="Momin A.A."/>
            <person name="Negrao S."/>
            <person name="Al-Babili S."/>
            <person name="Gehring C."/>
            <person name="Roessner U."/>
            <person name="Jung C."/>
            <person name="Murphy K."/>
            <person name="Arold S.T."/>
            <person name="Gojobori T."/>
            <person name="van der Linden C.G."/>
            <person name="van Loo E.N."/>
            <person name="Jellen E.N."/>
            <person name="Maughan P.J."/>
            <person name="Tester M."/>
        </authorList>
    </citation>
    <scope>NUCLEOTIDE SEQUENCE [LARGE SCALE GENOMIC DNA]</scope>
    <source>
        <strain evidence="2">cv. PI 614886</strain>
    </source>
</reference>
<name>A0A803NA79_CHEQI</name>
<feature type="transmembrane region" description="Helical" evidence="1">
    <location>
        <begin position="108"/>
        <end position="132"/>
    </location>
</feature>
<keyword evidence="1" id="KW-1133">Transmembrane helix</keyword>
<sequence length="134" mass="15350">VSVAHTCNCMYFLLQQRQRISSSENRRKSKESAKKMSLADTLTFYKQNDTIQGILSRIDQLPINSSHDPPLCEHPDLTNGDTQMVPMLLVDEMTNALRNLYDVGVRKIVIMGIYPLFMLLCYCWSALVLLMFCV</sequence>
<evidence type="ECO:0000256" key="1">
    <source>
        <dbReference type="SAM" id="Phobius"/>
    </source>
</evidence>
<evidence type="ECO:0000313" key="3">
    <source>
        <dbReference type="Proteomes" id="UP000596660"/>
    </source>
</evidence>
<organism evidence="2 3">
    <name type="scientific">Chenopodium quinoa</name>
    <name type="common">Quinoa</name>
    <dbReference type="NCBI Taxonomy" id="63459"/>
    <lineage>
        <taxon>Eukaryota</taxon>
        <taxon>Viridiplantae</taxon>
        <taxon>Streptophyta</taxon>
        <taxon>Embryophyta</taxon>
        <taxon>Tracheophyta</taxon>
        <taxon>Spermatophyta</taxon>
        <taxon>Magnoliopsida</taxon>
        <taxon>eudicotyledons</taxon>
        <taxon>Gunneridae</taxon>
        <taxon>Pentapetalae</taxon>
        <taxon>Caryophyllales</taxon>
        <taxon>Chenopodiaceae</taxon>
        <taxon>Chenopodioideae</taxon>
        <taxon>Atripliceae</taxon>
        <taxon>Chenopodium</taxon>
    </lineage>
</organism>
<evidence type="ECO:0000313" key="2">
    <source>
        <dbReference type="EnsemblPlants" id="AUR62042878-RA:cds"/>
    </source>
</evidence>
<reference evidence="2" key="2">
    <citation type="submission" date="2021-03" db="UniProtKB">
        <authorList>
            <consortium name="EnsemblPlants"/>
        </authorList>
    </citation>
    <scope>IDENTIFICATION</scope>
</reference>